<feature type="transmembrane region" description="Helical" evidence="6">
    <location>
        <begin position="12"/>
        <end position="29"/>
    </location>
</feature>
<evidence type="ECO:0000256" key="3">
    <source>
        <dbReference type="ARBA" id="ARBA00022692"/>
    </source>
</evidence>
<evidence type="ECO:0000256" key="4">
    <source>
        <dbReference type="ARBA" id="ARBA00022989"/>
    </source>
</evidence>
<dbReference type="OrthoDB" id="9807815at2"/>
<evidence type="ECO:0000256" key="6">
    <source>
        <dbReference type="SAM" id="Phobius"/>
    </source>
</evidence>
<feature type="transmembrane region" description="Helical" evidence="6">
    <location>
        <begin position="99"/>
        <end position="119"/>
    </location>
</feature>
<evidence type="ECO:0000313" key="8">
    <source>
        <dbReference type="EMBL" id="EEQ48220.1"/>
    </source>
</evidence>
<evidence type="ECO:0000256" key="1">
    <source>
        <dbReference type="ARBA" id="ARBA00004141"/>
    </source>
</evidence>
<keyword evidence="5 6" id="KW-0472">Membrane</keyword>
<comment type="caution">
    <text evidence="8">The sequence shown here is derived from an EMBL/GenBank/DDBJ whole genome shotgun (WGS) entry which is preliminary data.</text>
</comment>
<comment type="subcellular location">
    <subcellularLocation>
        <location evidence="1">Membrane</location>
        <topology evidence="1">Multi-pass membrane protein</topology>
    </subcellularLocation>
</comment>
<dbReference type="AlphaFoldDB" id="C4V4M0"/>
<dbReference type="PANTHER" id="PTHR38459">
    <property type="entry name" value="PROPHAGE BACTOPRENOL-LINKED GLUCOSE TRANSLOCASE HOMOLOG"/>
    <property type="match status" value="1"/>
</dbReference>
<dbReference type="GO" id="GO:0000271">
    <property type="term" value="P:polysaccharide biosynthetic process"/>
    <property type="evidence" value="ECO:0007669"/>
    <property type="project" value="InterPro"/>
</dbReference>
<name>C4V4M0_9FIRM</name>
<dbReference type="InterPro" id="IPR007267">
    <property type="entry name" value="GtrA_DPMS_TM"/>
</dbReference>
<gene>
    <name evidence="8" type="ORF">HMPREF0908_1557</name>
</gene>
<dbReference type="Pfam" id="PF04138">
    <property type="entry name" value="GtrA_DPMS_TM"/>
    <property type="match status" value="1"/>
</dbReference>
<sequence length="126" mass="14227">MPSRFHEILRFLLVGGGCFLLDYGLLYILTEYAGLYYLLSSGISFSISVFVNYRLCLIYVFHGASAETHRAKILFFGSSIAGLVLNQILMWVLVDGLSVYYMLAKIIAAGIVTVWNYVLKRRALRS</sequence>
<feature type="transmembrane region" description="Helical" evidence="6">
    <location>
        <begin position="73"/>
        <end position="93"/>
    </location>
</feature>
<evidence type="ECO:0000256" key="2">
    <source>
        <dbReference type="ARBA" id="ARBA00009399"/>
    </source>
</evidence>
<dbReference type="Proteomes" id="UP000005309">
    <property type="component" value="Unassembled WGS sequence"/>
</dbReference>
<evidence type="ECO:0000259" key="7">
    <source>
        <dbReference type="Pfam" id="PF04138"/>
    </source>
</evidence>
<keyword evidence="9" id="KW-1185">Reference proteome</keyword>
<dbReference type="GO" id="GO:0005886">
    <property type="term" value="C:plasma membrane"/>
    <property type="evidence" value="ECO:0007669"/>
    <property type="project" value="TreeGrafter"/>
</dbReference>
<comment type="similarity">
    <text evidence="2">Belongs to the GtrA family.</text>
</comment>
<dbReference type="eggNOG" id="COG2246">
    <property type="taxonomic scope" value="Bacteria"/>
</dbReference>
<accession>C4V4M0</accession>
<organism evidence="8 9">
    <name type="scientific">Selenomonas flueggei ATCC 43531</name>
    <dbReference type="NCBI Taxonomy" id="638302"/>
    <lineage>
        <taxon>Bacteria</taxon>
        <taxon>Bacillati</taxon>
        <taxon>Bacillota</taxon>
        <taxon>Negativicutes</taxon>
        <taxon>Selenomonadales</taxon>
        <taxon>Selenomonadaceae</taxon>
        <taxon>Selenomonas</taxon>
    </lineage>
</organism>
<protein>
    <submittedName>
        <fullName evidence="8">GtrA-like protein</fullName>
    </submittedName>
</protein>
<evidence type="ECO:0000313" key="9">
    <source>
        <dbReference type="Proteomes" id="UP000005309"/>
    </source>
</evidence>
<dbReference type="PANTHER" id="PTHR38459:SF1">
    <property type="entry name" value="PROPHAGE BACTOPRENOL-LINKED GLUCOSE TRANSLOCASE HOMOLOG"/>
    <property type="match status" value="1"/>
</dbReference>
<feature type="domain" description="GtrA/DPMS transmembrane" evidence="7">
    <location>
        <begin position="10"/>
        <end position="122"/>
    </location>
</feature>
<dbReference type="STRING" id="638302.HMPREF0908_1557"/>
<feature type="transmembrane region" description="Helical" evidence="6">
    <location>
        <begin position="35"/>
        <end position="61"/>
    </location>
</feature>
<reference evidence="8 9" key="1">
    <citation type="submission" date="2009-04" db="EMBL/GenBank/DDBJ databases">
        <authorList>
            <person name="Qin X."/>
            <person name="Bachman B."/>
            <person name="Battles P."/>
            <person name="Bell A."/>
            <person name="Bess C."/>
            <person name="Bickham C."/>
            <person name="Chaboub L."/>
            <person name="Chen D."/>
            <person name="Coyle M."/>
            <person name="Deiros D.R."/>
            <person name="Dinh H."/>
            <person name="Forbes L."/>
            <person name="Fowler G."/>
            <person name="Francisco L."/>
            <person name="Fu Q."/>
            <person name="Gubbala S."/>
            <person name="Hale W."/>
            <person name="Han Y."/>
            <person name="Hemphill L."/>
            <person name="Highlander S.K."/>
            <person name="Hirani K."/>
            <person name="Hogues M."/>
            <person name="Jackson L."/>
            <person name="Jakkamsetti A."/>
            <person name="Javaid M."/>
            <person name="Jiang H."/>
            <person name="Korchina V."/>
            <person name="Kovar C."/>
            <person name="Lara F."/>
            <person name="Lee S."/>
            <person name="Mata R."/>
            <person name="Mathew T."/>
            <person name="Moen C."/>
            <person name="Morales K."/>
            <person name="Munidasa M."/>
            <person name="Nazareth L."/>
            <person name="Ngo R."/>
            <person name="Nguyen L."/>
            <person name="Okwuonu G."/>
            <person name="Ongeri F."/>
            <person name="Patil S."/>
            <person name="Petrosino J."/>
            <person name="Pham C."/>
            <person name="Pham P."/>
            <person name="Pu L.-L."/>
            <person name="Puazo M."/>
            <person name="Raj R."/>
            <person name="Reid J."/>
            <person name="Rouhana J."/>
            <person name="Saada N."/>
            <person name="Shang Y."/>
            <person name="Simmons D."/>
            <person name="Thornton R."/>
            <person name="Warren J."/>
            <person name="Weissenberger G."/>
            <person name="Zhang J."/>
            <person name="Zhang L."/>
            <person name="Zhou C."/>
            <person name="Zhu D."/>
            <person name="Muzny D."/>
            <person name="Worley K."/>
            <person name="Gibbs R."/>
        </authorList>
    </citation>
    <scope>NUCLEOTIDE SEQUENCE [LARGE SCALE GENOMIC DNA]</scope>
    <source>
        <strain evidence="8 9">ATCC 43531</strain>
    </source>
</reference>
<dbReference type="InterPro" id="IPR051401">
    <property type="entry name" value="GtrA_CellWall_Glycosyl"/>
</dbReference>
<evidence type="ECO:0000256" key="5">
    <source>
        <dbReference type="ARBA" id="ARBA00023136"/>
    </source>
</evidence>
<keyword evidence="3 6" id="KW-0812">Transmembrane</keyword>
<keyword evidence="4 6" id="KW-1133">Transmembrane helix</keyword>
<proteinExistence type="inferred from homology"/>
<dbReference type="RefSeq" id="WP_006690291.1">
    <property type="nucleotide sequence ID" value="NZ_GG694006.1"/>
</dbReference>
<dbReference type="HOGENOM" id="CLU_083873_6_3_9"/>
<dbReference type="EMBL" id="ACLA01000021">
    <property type="protein sequence ID" value="EEQ48220.1"/>
    <property type="molecule type" value="Genomic_DNA"/>
</dbReference>